<keyword evidence="3" id="KW-1185">Reference proteome</keyword>
<sequence>MCSRITLQRCPLCCLLFQVSVSHFNHSPGRSQAAIQWWPVTCKHKVSRSFKSLQTVLQLSVRTNPTNLSSPPSTMPYFTRAFISSMIAIAGVTPLRVPIFMDDIDLAKDTAQYQACKAANPATTFAGIRYGEGPPETVAYNQCVPWRNGDGDLIANAVFCQPANCFVFS</sequence>
<accession>A0A8H4VIS7</accession>
<dbReference type="AlphaFoldDB" id="A0A8H4VIS7"/>
<reference evidence="2 3" key="1">
    <citation type="submission" date="2019-12" db="EMBL/GenBank/DDBJ databases">
        <authorList>
            <person name="Floudas D."/>
            <person name="Bentzer J."/>
            <person name="Ahren D."/>
            <person name="Johansson T."/>
            <person name="Persson P."/>
            <person name="Tunlid A."/>
        </authorList>
    </citation>
    <scope>NUCLEOTIDE SEQUENCE [LARGE SCALE GENOMIC DNA]</scope>
    <source>
        <strain evidence="2 3">CBS 102.39</strain>
    </source>
</reference>
<organism evidence="2 3">
    <name type="scientific">Agrocybe pediades</name>
    <dbReference type="NCBI Taxonomy" id="84607"/>
    <lineage>
        <taxon>Eukaryota</taxon>
        <taxon>Fungi</taxon>
        <taxon>Dikarya</taxon>
        <taxon>Basidiomycota</taxon>
        <taxon>Agaricomycotina</taxon>
        <taxon>Agaricomycetes</taxon>
        <taxon>Agaricomycetidae</taxon>
        <taxon>Agaricales</taxon>
        <taxon>Agaricineae</taxon>
        <taxon>Strophariaceae</taxon>
        <taxon>Agrocybe</taxon>
    </lineage>
</organism>
<protein>
    <submittedName>
        <fullName evidence="2">Uncharacterized protein</fullName>
    </submittedName>
</protein>
<name>A0A8H4VIS7_9AGAR</name>
<feature type="signal peptide" evidence="1">
    <location>
        <begin position="1"/>
        <end position="22"/>
    </location>
</feature>
<gene>
    <name evidence="2" type="ORF">D9613_006935</name>
</gene>
<evidence type="ECO:0000313" key="3">
    <source>
        <dbReference type="Proteomes" id="UP000521872"/>
    </source>
</evidence>
<feature type="chain" id="PRO_5034059803" evidence="1">
    <location>
        <begin position="23"/>
        <end position="169"/>
    </location>
</feature>
<evidence type="ECO:0000256" key="1">
    <source>
        <dbReference type="SAM" id="SignalP"/>
    </source>
</evidence>
<proteinExistence type="predicted"/>
<evidence type="ECO:0000313" key="2">
    <source>
        <dbReference type="EMBL" id="KAF4611293.1"/>
    </source>
</evidence>
<comment type="caution">
    <text evidence="2">The sequence shown here is derived from an EMBL/GenBank/DDBJ whole genome shotgun (WGS) entry which is preliminary data.</text>
</comment>
<keyword evidence="1" id="KW-0732">Signal</keyword>
<dbReference type="EMBL" id="JAACJL010000058">
    <property type="protein sequence ID" value="KAF4611293.1"/>
    <property type="molecule type" value="Genomic_DNA"/>
</dbReference>
<dbReference type="Proteomes" id="UP000521872">
    <property type="component" value="Unassembled WGS sequence"/>
</dbReference>